<evidence type="ECO:0000256" key="6">
    <source>
        <dbReference type="ARBA" id="ARBA00022884"/>
    </source>
</evidence>
<dbReference type="EMBL" id="MHCU01000036">
    <property type="protein sequence ID" value="OGY27428.1"/>
    <property type="molecule type" value="Genomic_DNA"/>
</dbReference>
<dbReference type="InterPro" id="IPR038570">
    <property type="entry name" value="HicA_sf"/>
</dbReference>
<evidence type="ECO:0000313" key="9">
    <source>
        <dbReference type="Proteomes" id="UP000176645"/>
    </source>
</evidence>
<dbReference type="Gene3D" id="3.30.920.30">
    <property type="entry name" value="Hypothetical protein"/>
    <property type="match status" value="1"/>
</dbReference>
<protein>
    <recommendedName>
        <fullName evidence="10">Addiction module toxin, HicA family</fullName>
    </recommendedName>
</protein>
<name>A0A1G1WI64_9BACT</name>
<keyword evidence="6" id="KW-0694">RNA-binding</keyword>
<keyword evidence="7" id="KW-0346">Stress response</keyword>
<dbReference type="Proteomes" id="UP000176645">
    <property type="component" value="Unassembled WGS sequence"/>
</dbReference>
<evidence type="ECO:0000256" key="1">
    <source>
        <dbReference type="ARBA" id="ARBA00006620"/>
    </source>
</evidence>
<dbReference type="GO" id="GO:0003729">
    <property type="term" value="F:mRNA binding"/>
    <property type="evidence" value="ECO:0007669"/>
    <property type="project" value="InterPro"/>
</dbReference>
<dbReference type="GO" id="GO:0004519">
    <property type="term" value="F:endonuclease activity"/>
    <property type="evidence" value="ECO:0007669"/>
    <property type="project" value="UniProtKB-KW"/>
</dbReference>
<dbReference type="GO" id="GO:0016787">
    <property type="term" value="F:hydrolase activity"/>
    <property type="evidence" value="ECO:0007669"/>
    <property type="project" value="UniProtKB-KW"/>
</dbReference>
<keyword evidence="5" id="KW-0378">Hydrolase</keyword>
<evidence type="ECO:0000256" key="4">
    <source>
        <dbReference type="ARBA" id="ARBA00022759"/>
    </source>
</evidence>
<keyword evidence="2" id="KW-1277">Toxin-antitoxin system</keyword>
<evidence type="ECO:0000256" key="2">
    <source>
        <dbReference type="ARBA" id="ARBA00022649"/>
    </source>
</evidence>
<reference evidence="8 9" key="1">
    <citation type="journal article" date="2016" name="Nat. Commun.">
        <title>Thousands of microbial genomes shed light on interconnected biogeochemical processes in an aquifer system.</title>
        <authorList>
            <person name="Anantharaman K."/>
            <person name="Brown C.T."/>
            <person name="Hug L.A."/>
            <person name="Sharon I."/>
            <person name="Castelle C.J."/>
            <person name="Probst A.J."/>
            <person name="Thomas B.C."/>
            <person name="Singh A."/>
            <person name="Wilkins M.J."/>
            <person name="Karaoz U."/>
            <person name="Brodie E.L."/>
            <person name="Williams K.H."/>
            <person name="Hubbard S.S."/>
            <person name="Banfield J.F."/>
        </authorList>
    </citation>
    <scope>NUCLEOTIDE SEQUENCE [LARGE SCALE GENOMIC DNA]</scope>
</reference>
<dbReference type="InterPro" id="IPR012933">
    <property type="entry name" value="HicA_mRNA_interferase"/>
</dbReference>
<evidence type="ECO:0000256" key="5">
    <source>
        <dbReference type="ARBA" id="ARBA00022801"/>
    </source>
</evidence>
<dbReference type="SUPFAM" id="SSF54786">
    <property type="entry name" value="YcfA/nrd intein domain"/>
    <property type="match status" value="1"/>
</dbReference>
<proteinExistence type="inferred from homology"/>
<comment type="caution">
    <text evidence="8">The sequence shown here is derived from an EMBL/GenBank/DDBJ whole genome shotgun (WGS) entry which is preliminary data.</text>
</comment>
<evidence type="ECO:0000313" key="8">
    <source>
        <dbReference type="EMBL" id="OGY27428.1"/>
    </source>
</evidence>
<dbReference type="AlphaFoldDB" id="A0A1G1WI64"/>
<keyword evidence="3" id="KW-0540">Nuclease</keyword>
<dbReference type="Pfam" id="PF07927">
    <property type="entry name" value="HicA_toxin"/>
    <property type="match status" value="1"/>
</dbReference>
<evidence type="ECO:0000256" key="7">
    <source>
        <dbReference type="ARBA" id="ARBA00023016"/>
    </source>
</evidence>
<gene>
    <name evidence="8" type="ORF">A2Z42_05040</name>
</gene>
<evidence type="ECO:0000256" key="3">
    <source>
        <dbReference type="ARBA" id="ARBA00022722"/>
    </source>
</evidence>
<accession>A0A1G1WI64</accession>
<comment type="similarity">
    <text evidence="1">Belongs to the HicA mRNA interferase family.</text>
</comment>
<keyword evidence="4" id="KW-0255">Endonuclease</keyword>
<organism evidence="8 9">
    <name type="scientific">Candidatus Woykebacteria bacterium RBG_19FT_COMBO_43_10</name>
    <dbReference type="NCBI Taxonomy" id="1802598"/>
    <lineage>
        <taxon>Bacteria</taxon>
        <taxon>Candidatus Woykeibacteriota</taxon>
    </lineage>
</organism>
<sequence length="77" mass="8769">MPKITPIHHRKLVRILELSGAKIIGQKGSHIIMTKPGAKRRLVIPAYKQIPTFIIRNNLRTANMSRERYVELLGKVG</sequence>
<evidence type="ECO:0008006" key="10">
    <source>
        <dbReference type="Google" id="ProtNLM"/>
    </source>
</evidence>